<accession>A0A9N7Z3F4</accession>
<comment type="caution">
    <text evidence="2">The sequence shown here is derived from an EMBL/GenBank/DDBJ whole genome shotgun (WGS) entry which is preliminary data.</text>
</comment>
<sequence>MKQITGWAETPALQRRSLSAEGNGPFPSTRPTYSSFVTQPGGWREVIQINERWGCEGKEEEEEEEDEEEEEEADMITH</sequence>
<proteinExistence type="predicted"/>
<feature type="compositionally biased region" description="Acidic residues" evidence="1">
    <location>
        <begin position="58"/>
        <end position="78"/>
    </location>
</feature>
<feature type="region of interest" description="Disordered" evidence="1">
    <location>
        <begin position="54"/>
        <end position="78"/>
    </location>
</feature>
<evidence type="ECO:0000313" key="3">
    <source>
        <dbReference type="Proteomes" id="UP001153269"/>
    </source>
</evidence>
<gene>
    <name evidence="2" type="ORF">PLEPLA_LOCUS36208</name>
</gene>
<protein>
    <submittedName>
        <fullName evidence="2">Uncharacterized protein</fullName>
    </submittedName>
</protein>
<evidence type="ECO:0000313" key="2">
    <source>
        <dbReference type="EMBL" id="CAB1448556.1"/>
    </source>
</evidence>
<evidence type="ECO:0000256" key="1">
    <source>
        <dbReference type="SAM" id="MobiDB-lite"/>
    </source>
</evidence>
<dbReference type="Proteomes" id="UP001153269">
    <property type="component" value="Unassembled WGS sequence"/>
</dbReference>
<dbReference type="EMBL" id="CADEAL010003982">
    <property type="protein sequence ID" value="CAB1448556.1"/>
    <property type="molecule type" value="Genomic_DNA"/>
</dbReference>
<reference evidence="2" key="1">
    <citation type="submission" date="2020-03" db="EMBL/GenBank/DDBJ databases">
        <authorList>
            <person name="Weist P."/>
        </authorList>
    </citation>
    <scope>NUCLEOTIDE SEQUENCE</scope>
</reference>
<name>A0A9N7Z3F4_PLEPL</name>
<feature type="region of interest" description="Disordered" evidence="1">
    <location>
        <begin position="1"/>
        <end position="38"/>
    </location>
</feature>
<keyword evidence="3" id="KW-1185">Reference proteome</keyword>
<feature type="compositionally biased region" description="Polar residues" evidence="1">
    <location>
        <begin position="29"/>
        <end position="38"/>
    </location>
</feature>
<organism evidence="2 3">
    <name type="scientific">Pleuronectes platessa</name>
    <name type="common">European plaice</name>
    <dbReference type="NCBI Taxonomy" id="8262"/>
    <lineage>
        <taxon>Eukaryota</taxon>
        <taxon>Metazoa</taxon>
        <taxon>Chordata</taxon>
        <taxon>Craniata</taxon>
        <taxon>Vertebrata</taxon>
        <taxon>Euteleostomi</taxon>
        <taxon>Actinopterygii</taxon>
        <taxon>Neopterygii</taxon>
        <taxon>Teleostei</taxon>
        <taxon>Neoteleostei</taxon>
        <taxon>Acanthomorphata</taxon>
        <taxon>Carangaria</taxon>
        <taxon>Pleuronectiformes</taxon>
        <taxon>Pleuronectoidei</taxon>
        <taxon>Pleuronectidae</taxon>
        <taxon>Pleuronectes</taxon>
    </lineage>
</organism>
<dbReference type="AlphaFoldDB" id="A0A9N7Z3F4"/>